<feature type="region of interest" description="Disordered" evidence="1">
    <location>
        <begin position="37"/>
        <end position="69"/>
    </location>
</feature>
<evidence type="ECO:0000256" key="2">
    <source>
        <dbReference type="SAM" id="SignalP"/>
    </source>
</evidence>
<name>A0ABT5FVS6_9ACTN</name>
<evidence type="ECO:0008006" key="5">
    <source>
        <dbReference type="Google" id="ProtNLM"/>
    </source>
</evidence>
<keyword evidence="2" id="KW-0732">Signal</keyword>
<organism evidence="3 4">
    <name type="scientific">Streptomyces gilvifuscus</name>
    <dbReference type="NCBI Taxonomy" id="1550617"/>
    <lineage>
        <taxon>Bacteria</taxon>
        <taxon>Bacillati</taxon>
        <taxon>Actinomycetota</taxon>
        <taxon>Actinomycetes</taxon>
        <taxon>Kitasatosporales</taxon>
        <taxon>Streptomycetaceae</taxon>
        <taxon>Streptomyces</taxon>
    </lineage>
</organism>
<gene>
    <name evidence="3" type="ORF">PO587_19435</name>
</gene>
<sequence>MSLGFVSTTGSRRTSAASAVALLLLAAALTGCDGSTATKTPATSGALRAGASGCPKTGGDSGIPPGQVASPARLGRLSRIDKAVAPGRRPARFDITVTNPTPRTTRRASLAFTISGPQKIPTFSGDLQIHYRDRWCEIATRMQNESEDSPSLSAAIPLTLDPRSSTVLHFRLSGSRPTPGGRFEDVVGYTVEVNLLATKDVRGHRLHFDLAPDPATSPMPSSASPS</sequence>
<feature type="chain" id="PRO_5046822364" description="Lipoprotein" evidence="2">
    <location>
        <begin position="32"/>
        <end position="226"/>
    </location>
</feature>
<protein>
    <recommendedName>
        <fullName evidence="5">Lipoprotein</fullName>
    </recommendedName>
</protein>
<dbReference type="EMBL" id="JAQOSK010000007">
    <property type="protein sequence ID" value="MDC2956648.1"/>
    <property type="molecule type" value="Genomic_DNA"/>
</dbReference>
<accession>A0ABT5FVS6</accession>
<dbReference type="RefSeq" id="WP_272176009.1">
    <property type="nucleotide sequence ID" value="NZ_JAQOSK010000007.1"/>
</dbReference>
<reference evidence="3 4" key="1">
    <citation type="journal article" date="2015" name="Int. J. Syst. Evol. Microbiol.">
        <title>Streptomyces gilvifuscus sp. nov., an actinomycete that produces antibacterial compounds isolated from soil.</title>
        <authorList>
            <person name="Nguyen T.M."/>
            <person name="Kim J."/>
        </authorList>
    </citation>
    <scope>NUCLEOTIDE SEQUENCE [LARGE SCALE GENOMIC DNA]</scope>
    <source>
        <strain evidence="3 4">T113</strain>
    </source>
</reference>
<evidence type="ECO:0000313" key="3">
    <source>
        <dbReference type="EMBL" id="MDC2956648.1"/>
    </source>
</evidence>
<comment type="caution">
    <text evidence="3">The sequence shown here is derived from an EMBL/GenBank/DDBJ whole genome shotgun (WGS) entry which is preliminary data.</text>
</comment>
<evidence type="ECO:0000313" key="4">
    <source>
        <dbReference type="Proteomes" id="UP001221328"/>
    </source>
</evidence>
<dbReference type="Proteomes" id="UP001221328">
    <property type="component" value="Unassembled WGS sequence"/>
</dbReference>
<keyword evidence="4" id="KW-1185">Reference proteome</keyword>
<feature type="signal peptide" evidence="2">
    <location>
        <begin position="1"/>
        <end position="31"/>
    </location>
</feature>
<evidence type="ECO:0000256" key="1">
    <source>
        <dbReference type="SAM" id="MobiDB-lite"/>
    </source>
</evidence>
<proteinExistence type="predicted"/>